<sequence length="630" mass="69954">MTLSWSMDQVLVANRISAELHELAKRGDKEACISYLVNELRSYGLNAHTQAYAYYVPGSDEPLRGVNIYARSHTPQIDGREALLLAASWRSHWQGNATSDEMELPFVPDDGQRRAINVRGISLLLALAKHTSSIPFWSKDLMFVISDGFLDGMQAWATQYFGLEQPNLDAEPILCTGAQIWNALALDYPADSFSSFAFLFEGRDGLLPNLDTVNTISNIARSDLLSPAVELHGLSTKGPLRFLRANALPSWVPVAWIERKWLGYNGVDRFLVGWRNILAQLRLQLAGHPSGIHGVLLPFHVDGVTIFGEPASGPYGFIELGRISESTMRSFSNLLERLHHSQFFYLLASPWRFVQIGVFLFVPLFLAAALTLKGIAVWSQLGSLRQKQRNALRRQYTKSVPLLAEPTYDEFAQLCNDEEQRARFRSYDRPVIMVLLLMGVCHGIGGVILALLSRTPIDCAAALGLGSCRPLLWILLCSLLSPVIMACYARFWKGATLLSLAMCLHAFTLLNAGMVISVLATLNFAQATTMALLLCATLYPVCVLHDRSFFRSAWYLLQGISLVLVSPPILTIAATFLPRAWLSGLDVEHILRAALWDFHVLRTSMLHILCLGYAPMILQGATACLLYSLS</sequence>
<dbReference type="GO" id="GO:0042765">
    <property type="term" value="C:GPI-anchor transamidase complex"/>
    <property type="evidence" value="ECO:0007669"/>
    <property type="project" value="InterPro"/>
</dbReference>
<comment type="caution">
    <text evidence="2">The sequence shown here is derived from an EMBL/GenBank/DDBJ whole genome shotgun (WGS) entry which is preliminary data.</text>
</comment>
<keyword evidence="1" id="KW-1133">Transmembrane helix</keyword>
<proteinExistence type="predicted"/>
<dbReference type="PANTHER" id="PTHR13304">
    <property type="entry name" value="GLYCOSYLPHOSPHATIDYLINOSITOL ANCHOR ATTACHMENT 1 PROTEIN"/>
    <property type="match status" value="1"/>
</dbReference>
<keyword evidence="3" id="KW-1185">Reference proteome</keyword>
<feature type="transmembrane region" description="Helical" evidence="1">
    <location>
        <begin position="431"/>
        <end position="451"/>
    </location>
</feature>
<protein>
    <submittedName>
        <fullName evidence="2">Uncharacterized protein</fullName>
    </submittedName>
</protein>
<reference evidence="2 3" key="1">
    <citation type="journal article" date="2007" name="Proc. Natl. Acad. Sci. U.S.A.">
        <title>Dandruff-associated Malassezia genomes reveal convergent and divergent virulence traits shared with plant and human fungal pathogens.</title>
        <authorList>
            <person name="Xu J."/>
            <person name="Saunders C.W."/>
            <person name="Hu P."/>
            <person name="Grant R.A."/>
            <person name="Boekhout T."/>
            <person name="Kuramae E.E."/>
            <person name="Kronstad J.W."/>
            <person name="Deangelis Y.M."/>
            <person name="Reeder N.L."/>
            <person name="Johnstone K.R."/>
            <person name="Leland M."/>
            <person name="Fieno A.M."/>
            <person name="Begley W.M."/>
            <person name="Sun Y."/>
            <person name="Lacey M.P."/>
            <person name="Chaudhary T."/>
            <person name="Keough T."/>
            <person name="Chu L."/>
            <person name="Sears R."/>
            <person name="Yuan B."/>
            <person name="Dawson T.L.Jr."/>
        </authorList>
    </citation>
    <scope>NUCLEOTIDE SEQUENCE [LARGE SCALE GENOMIC DNA]</scope>
    <source>
        <strain evidence="3">ATCC MYA-4612 / CBS 7966</strain>
    </source>
</reference>
<feature type="transmembrane region" description="Helical" evidence="1">
    <location>
        <begin position="605"/>
        <end position="629"/>
    </location>
</feature>
<feature type="transmembrane region" description="Helical" evidence="1">
    <location>
        <begin position="554"/>
        <end position="577"/>
    </location>
</feature>
<feature type="transmembrane region" description="Helical" evidence="1">
    <location>
        <begin position="524"/>
        <end position="542"/>
    </location>
</feature>
<dbReference type="EMBL" id="AAYY01000014">
    <property type="protein sequence ID" value="EDP41940.1"/>
    <property type="molecule type" value="Genomic_DNA"/>
</dbReference>
<gene>
    <name evidence="2" type="ORF">MGL_3621</name>
</gene>
<evidence type="ECO:0000313" key="2">
    <source>
        <dbReference type="EMBL" id="EDP41940.1"/>
    </source>
</evidence>
<evidence type="ECO:0000313" key="3">
    <source>
        <dbReference type="Proteomes" id="UP000008837"/>
    </source>
</evidence>
<dbReference type="Proteomes" id="UP000008837">
    <property type="component" value="Unassembled WGS sequence"/>
</dbReference>
<dbReference type="GeneID" id="5853460"/>
<dbReference type="InterPro" id="IPR007246">
    <property type="entry name" value="Gaa1"/>
</dbReference>
<dbReference type="PANTHER" id="PTHR13304:SF0">
    <property type="entry name" value="GLYCOSYLPHOSPHATIDYLINOSITOL ANCHOR ATTACHMENT 1 PROTEIN"/>
    <property type="match status" value="1"/>
</dbReference>
<feature type="transmembrane region" description="Helical" evidence="1">
    <location>
        <begin position="471"/>
        <end position="489"/>
    </location>
</feature>
<dbReference type="Pfam" id="PF04114">
    <property type="entry name" value="Gaa1"/>
    <property type="match status" value="1"/>
</dbReference>
<keyword evidence="1" id="KW-0812">Transmembrane</keyword>
<keyword evidence="1" id="KW-0472">Membrane</keyword>
<dbReference type="VEuPathDB" id="FungiDB:MGL_3621"/>
<dbReference type="GO" id="GO:0016255">
    <property type="term" value="P:attachment of GPI anchor to protein"/>
    <property type="evidence" value="ECO:0007669"/>
    <property type="project" value="TreeGrafter"/>
</dbReference>
<evidence type="ECO:0000256" key="1">
    <source>
        <dbReference type="SAM" id="Phobius"/>
    </source>
</evidence>
<dbReference type="KEGG" id="mgl:MGL_3621"/>
<organism evidence="2 3">
    <name type="scientific">Malassezia globosa (strain ATCC MYA-4612 / CBS 7966)</name>
    <name type="common">Dandruff-associated fungus</name>
    <dbReference type="NCBI Taxonomy" id="425265"/>
    <lineage>
        <taxon>Eukaryota</taxon>
        <taxon>Fungi</taxon>
        <taxon>Dikarya</taxon>
        <taxon>Basidiomycota</taxon>
        <taxon>Ustilaginomycotina</taxon>
        <taxon>Malasseziomycetes</taxon>
        <taxon>Malasseziales</taxon>
        <taxon>Malasseziaceae</taxon>
        <taxon>Malassezia</taxon>
    </lineage>
</organism>
<dbReference type="OMA" id="HAWASEW"/>
<dbReference type="InParanoid" id="A8QA62"/>
<dbReference type="RefSeq" id="XP_001729154.1">
    <property type="nucleotide sequence ID" value="XM_001729102.1"/>
</dbReference>
<feature type="transmembrane region" description="Helical" evidence="1">
    <location>
        <begin position="356"/>
        <end position="379"/>
    </location>
</feature>
<accession>A8QA62</accession>
<dbReference type="OrthoDB" id="3265906at2759"/>
<dbReference type="AlphaFoldDB" id="A8QA62"/>
<feature type="transmembrane region" description="Helical" evidence="1">
    <location>
        <begin position="496"/>
        <end position="518"/>
    </location>
</feature>
<dbReference type="STRING" id="425265.A8QA62"/>
<name>A8QA62_MALGO</name>